<dbReference type="PANTHER" id="PTHR22980:SF0">
    <property type="entry name" value="CENTROMERE PROTEIN S"/>
    <property type="match status" value="1"/>
</dbReference>
<name>A0ABQ8F477_9FUNG</name>
<keyword evidence="4" id="KW-0234">DNA repair</keyword>
<protein>
    <recommendedName>
        <fullName evidence="8">Centromere protein S</fullName>
    </recommendedName>
</protein>
<dbReference type="Pfam" id="PF15630">
    <property type="entry name" value="CENP-S"/>
    <property type="match status" value="1"/>
</dbReference>
<organism evidence="6 7">
    <name type="scientific">Batrachochytrium salamandrivorans</name>
    <dbReference type="NCBI Taxonomy" id="1357716"/>
    <lineage>
        <taxon>Eukaryota</taxon>
        <taxon>Fungi</taxon>
        <taxon>Fungi incertae sedis</taxon>
        <taxon>Chytridiomycota</taxon>
        <taxon>Chytridiomycota incertae sedis</taxon>
        <taxon>Chytridiomycetes</taxon>
        <taxon>Rhizophydiales</taxon>
        <taxon>Rhizophydiales incertae sedis</taxon>
        <taxon>Batrachochytrium</taxon>
    </lineage>
</organism>
<dbReference type="InterPro" id="IPR029003">
    <property type="entry name" value="CENP-S/Mhf1"/>
</dbReference>
<evidence type="ECO:0000256" key="4">
    <source>
        <dbReference type="ARBA" id="ARBA00023204"/>
    </source>
</evidence>
<reference evidence="6 7" key="1">
    <citation type="submission" date="2021-02" db="EMBL/GenBank/DDBJ databases">
        <title>Variation within the Batrachochytrium salamandrivorans European outbreak.</title>
        <authorList>
            <person name="Kelly M."/>
            <person name="Pasmans F."/>
            <person name="Shea T.P."/>
            <person name="Munoz J.F."/>
            <person name="Carranza S."/>
            <person name="Cuomo C.A."/>
            <person name="Martel A."/>
        </authorList>
    </citation>
    <scope>NUCLEOTIDE SEQUENCE [LARGE SCALE GENOMIC DNA]</scope>
    <source>
        <strain evidence="6 7">AMFP18/2</strain>
    </source>
</reference>
<keyword evidence="5" id="KW-1133">Transmembrane helix</keyword>
<sequence>MHSTLWYMTASYVNVVLFLLHFECTIVQQKVLVRKAVSELIATHHPTVPPTPEFVYAVSELVVKFAGLMGSDLESFSRHGKRTVVSAEDVKLFARRNPRLLEMIRSTEAAGVLNKPSSAASRKKQQQG</sequence>
<gene>
    <name evidence="6" type="ORF">BASA50_009320</name>
</gene>
<evidence type="ECO:0000313" key="7">
    <source>
        <dbReference type="Proteomes" id="UP001648503"/>
    </source>
</evidence>
<dbReference type="CDD" id="cd22919">
    <property type="entry name" value="HFD_CENP-S"/>
    <property type="match status" value="1"/>
</dbReference>
<feature type="transmembrane region" description="Helical" evidence="5">
    <location>
        <begin position="6"/>
        <end position="27"/>
    </location>
</feature>
<keyword evidence="3" id="KW-0238">DNA-binding</keyword>
<keyword evidence="5" id="KW-0812">Transmembrane</keyword>
<evidence type="ECO:0000256" key="1">
    <source>
        <dbReference type="ARBA" id="ARBA00006612"/>
    </source>
</evidence>
<dbReference type="Proteomes" id="UP001648503">
    <property type="component" value="Unassembled WGS sequence"/>
</dbReference>
<evidence type="ECO:0000313" key="6">
    <source>
        <dbReference type="EMBL" id="KAH6590345.1"/>
    </source>
</evidence>
<keyword evidence="7" id="KW-1185">Reference proteome</keyword>
<dbReference type="InterPro" id="IPR009072">
    <property type="entry name" value="Histone-fold"/>
</dbReference>
<evidence type="ECO:0000256" key="5">
    <source>
        <dbReference type="SAM" id="Phobius"/>
    </source>
</evidence>
<keyword evidence="2" id="KW-0227">DNA damage</keyword>
<evidence type="ECO:0000256" key="3">
    <source>
        <dbReference type="ARBA" id="ARBA00023125"/>
    </source>
</evidence>
<dbReference type="EMBL" id="JAFCIX010000433">
    <property type="protein sequence ID" value="KAH6590345.1"/>
    <property type="molecule type" value="Genomic_DNA"/>
</dbReference>
<dbReference type="SUPFAM" id="SSF47113">
    <property type="entry name" value="Histone-fold"/>
    <property type="match status" value="1"/>
</dbReference>
<evidence type="ECO:0000256" key="2">
    <source>
        <dbReference type="ARBA" id="ARBA00022763"/>
    </source>
</evidence>
<keyword evidence="5" id="KW-0472">Membrane</keyword>
<dbReference type="Gene3D" id="1.10.20.10">
    <property type="entry name" value="Histone, subunit A"/>
    <property type="match status" value="1"/>
</dbReference>
<evidence type="ECO:0008006" key="8">
    <source>
        <dbReference type="Google" id="ProtNLM"/>
    </source>
</evidence>
<proteinExistence type="inferred from homology"/>
<comment type="similarity">
    <text evidence="1">Belongs to the TAF9 family. CENP-S/MHF1 subfamily.</text>
</comment>
<comment type="caution">
    <text evidence="6">The sequence shown here is derived from an EMBL/GenBank/DDBJ whole genome shotgun (WGS) entry which is preliminary data.</text>
</comment>
<dbReference type="PANTHER" id="PTHR22980">
    <property type="entry name" value="CORTISTATIN"/>
    <property type="match status" value="1"/>
</dbReference>
<accession>A0ABQ8F477</accession>